<reference evidence="2 3" key="1">
    <citation type="submission" date="2022-12" db="EMBL/GenBank/DDBJ databases">
        <title>Chromosome-scale assembly of the Ensete ventricosum genome.</title>
        <authorList>
            <person name="Dussert Y."/>
            <person name="Stocks J."/>
            <person name="Wendawek A."/>
            <person name="Woldeyes F."/>
            <person name="Nichols R.A."/>
            <person name="Borrell J.S."/>
        </authorList>
    </citation>
    <scope>NUCLEOTIDE SEQUENCE [LARGE SCALE GENOMIC DNA]</scope>
    <source>
        <strain evidence="3">cv. Maze</strain>
        <tissue evidence="2">Seeds</tissue>
    </source>
</reference>
<name>A0AAV8PHJ8_ENSVE</name>
<evidence type="ECO:0008006" key="4">
    <source>
        <dbReference type="Google" id="ProtNLM"/>
    </source>
</evidence>
<evidence type="ECO:0000313" key="2">
    <source>
        <dbReference type="EMBL" id="KAJ8491214.1"/>
    </source>
</evidence>
<feature type="transmembrane region" description="Helical" evidence="1">
    <location>
        <begin position="13"/>
        <end position="34"/>
    </location>
</feature>
<comment type="caution">
    <text evidence="2">The sequence shown here is derived from an EMBL/GenBank/DDBJ whole genome shotgun (WGS) entry which is preliminary data.</text>
</comment>
<organism evidence="2 3">
    <name type="scientific">Ensete ventricosum</name>
    <name type="common">Abyssinian banana</name>
    <name type="synonym">Musa ensete</name>
    <dbReference type="NCBI Taxonomy" id="4639"/>
    <lineage>
        <taxon>Eukaryota</taxon>
        <taxon>Viridiplantae</taxon>
        <taxon>Streptophyta</taxon>
        <taxon>Embryophyta</taxon>
        <taxon>Tracheophyta</taxon>
        <taxon>Spermatophyta</taxon>
        <taxon>Magnoliopsida</taxon>
        <taxon>Liliopsida</taxon>
        <taxon>Zingiberales</taxon>
        <taxon>Musaceae</taxon>
        <taxon>Ensete</taxon>
    </lineage>
</organism>
<dbReference type="PANTHER" id="PTHR35755:SF3">
    <property type="entry name" value="EXPRESSED PROTEIN"/>
    <property type="match status" value="1"/>
</dbReference>
<dbReference type="EMBL" id="JAQQAF010000004">
    <property type="protein sequence ID" value="KAJ8491214.1"/>
    <property type="molecule type" value="Genomic_DNA"/>
</dbReference>
<accession>A0AAV8PHJ8</accession>
<proteinExistence type="predicted"/>
<keyword evidence="1" id="KW-0472">Membrane</keyword>
<dbReference type="Proteomes" id="UP001222027">
    <property type="component" value="Unassembled WGS sequence"/>
</dbReference>
<evidence type="ECO:0000313" key="3">
    <source>
        <dbReference type="Proteomes" id="UP001222027"/>
    </source>
</evidence>
<gene>
    <name evidence="2" type="ORF">OPV22_012935</name>
</gene>
<protein>
    <recommendedName>
        <fullName evidence="4">Transmembrane protein</fullName>
    </recommendedName>
</protein>
<dbReference type="PANTHER" id="PTHR35755">
    <property type="entry name" value="PROTEIN, PUTATIVE-RELATED"/>
    <property type="match status" value="1"/>
</dbReference>
<dbReference type="AlphaFoldDB" id="A0AAV8PHJ8"/>
<keyword evidence="3" id="KW-1185">Reference proteome</keyword>
<keyword evidence="1" id="KW-1133">Transmembrane helix</keyword>
<keyword evidence="1" id="KW-0812">Transmembrane</keyword>
<evidence type="ECO:0000256" key="1">
    <source>
        <dbReference type="SAM" id="Phobius"/>
    </source>
</evidence>
<sequence>MAHTPSGPWILEAAPFFVVVLMVAHVSALVYWIYRLASDRPPPRTKTQSSVNSFYLVLLSTVLRHNGDMRMNTEREKVGTNSRNQVEEVSSSRLLIWDLTAPFISWATNTDK</sequence>